<reference evidence="2" key="1">
    <citation type="journal article" date="2023" name="Front. Plant Sci.">
        <title>Chromosomal-level genome assembly of Melastoma candidum provides insights into trichome evolution.</title>
        <authorList>
            <person name="Zhong Y."/>
            <person name="Wu W."/>
            <person name="Sun C."/>
            <person name="Zou P."/>
            <person name="Liu Y."/>
            <person name="Dai S."/>
            <person name="Zhou R."/>
        </authorList>
    </citation>
    <scope>NUCLEOTIDE SEQUENCE [LARGE SCALE GENOMIC DNA]</scope>
</reference>
<organism evidence="1 2">
    <name type="scientific">Melastoma candidum</name>
    <dbReference type="NCBI Taxonomy" id="119954"/>
    <lineage>
        <taxon>Eukaryota</taxon>
        <taxon>Viridiplantae</taxon>
        <taxon>Streptophyta</taxon>
        <taxon>Embryophyta</taxon>
        <taxon>Tracheophyta</taxon>
        <taxon>Spermatophyta</taxon>
        <taxon>Magnoliopsida</taxon>
        <taxon>eudicotyledons</taxon>
        <taxon>Gunneridae</taxon>
        <taxon>Pentapetalae</taxon>
        <taxon>rosids</taxon>
        <taxon>malvids</taxon>
        <taxon>Myrtales</taxon>
        <taxon>Melastomataceae</taxon>
        <taxon>Melastomatoideae</taxon>
        <taxon>Melastomateae</taxon>
        <taxon>Melastoma</taxon>
    </lineage>
</organism>
<sequence length="387" mass="42946">MWQFLLAAAVAGSTGFVANHLLHQPTPTNNPFGADRPTSQEDSSAHHLPPPGDEVFRFSSSGSGEKLSKKGKKKKKQKKKKDKEKKTEEEGEEESAQKKEFGRGGLGDERKKVGRGRRRVHVCLKRRKTGKNCEKRPQCGSCLSKDGSSFNWGLGLGLMYMMSAEKSEIRKLNTAVDETAKVVKELKTELYSRKLSQFFSGEETKVLDVTSSKKSQKTVRNVDDGKVSELEAELESELQKLPWSMGEASSTDEYNIIKMGTGASGERLHEQADESLGLHYSNGVSPHLLKQKLSHVLIEQQENHIVELESELHVTRSKLNEKEAELRALKDCVRRLSNISLSAVSEEDIDARLGDLGEEEEDDDVVGSESSKSPGVVVGMKRPNLQL</sequence>
<dbReference type="Proteomes" id="UP001057402">
    <property type="component" value="Chromosome 6"/>
</dbReference>
<keyword evidence="2" id="KW-1185">Reference proteome</keyword>
<evidence type="ECO:0000313" key="1">
    <source>
        <dbReference type="EMBL" id="KAI4364266.1"/>
    </source>
</evidence>
<evidence type="ECO:0000313" key="2">
    <source>
        <dbReference type="Proteomes" id="UP001057402"/>
    </source>
</evidence>
<accession>A0ACB9QD85</accession>
<gene>
    <name evidence="1" type="ORF">MLD38_020382</name>
</gene>
<name>A0ACB9QD85_9MYRT</name>
<proteinExistence type="predicted"/>
<protein>
    <submittedName>
        <fullName evidence="1">Uncharacterized protein</fullName>
    </submittedName>
</protein>
<dbReference type="EMBL" id="CM042885">
    <property type="protein sequence ID" value="KAI4364266.1"/>
    <property type="molecule type" value="Genomic_DNA"/>
</dbReference>
<comment type="caution">
    <text evidence="1">The sequence shown here is derived from an EMBL/GenBank/DDBJ whole genome shotgun (WGS) entry which is preliminary data.</text>
</comment>